<dbReference type="EMBL" id="AHNQ02000014">
    <property type="protein sequence ID" value="EKO26381.1"/>
    <property type="molecule type" value="Genomic_DNA"/>
</dbReference>
<dbReference type="PRINTS" id="PR00019">
    <property type="entry name" value="LEURICHRPT"/>
</dbReference>
<protein>
    <submittedName>
        <fullName evidence="1">Leucine rich repeat protein</fullName>
    </submittedName>
</protein>
<organism evidence="1 2">
    <name type="scientific">Leptospira interrogans str. UI 12621</name>
    <dbReference type="NCBI Taxonomy" id="1049937"/>
    <lineage>
        <taxon>Bacteria</taxon>
        <taxon>Pseudomonadati</taxon>
        <taxon>Spirochaetota</taxon>
        <taxon>Spirochaetia</taxon>
        <taxon>Leptospirales</taxon>
        <taxon>Leptospiraceae</taxon>
        <taxon>Leptospira</taxon>
    </lineage>
</organism>
<evidence type="ECO:0000313" key="2">
    <source>
        <dbReference type="Proteomes" id="UP000006324"/>
    </source>
</evidence>
<evidence type="ECO:0000313" key="1">
    <source>
        <dbReference type="EMBL" id="EKO26381.1"/>
    </source>
</evidence>
<dbReference type="Gene3D" id="3.80.10.10">
    <property type="entry name" value="Ribonuclease Inhibitor"/>
    <property type="match status" value="1"/>
</dbReference>
<reference evidence="1 2" key="1">
    <citation type="submission" date="2012-09" db="EMBL/GenBank/DDBJ databases">
        <authorList>
            <person name="Harkins D.M."/>
            <person name="Durkin A.S."/>
            <person name="Brinkac L.M."/>
            <person name="Selengut J.D."/>
            <person name="Sanka R."/>
            <person name="DePew J."/>
            <person name="Purushe J."/>
            <person name="Chanthongthip A."/>
            <person name="Lattana O."/>
            <person name="Phetsouvanh R."/>
            <person name="Newton P.N."/>
            <person name="Vinetz J.M."/>
            <person name="Sutton G.G."/>
            <person name="Nelson W.C."/>
            <person name="Fouts D.E."/>
        </authorList>
    </citation>
    <scope>NUCLEOTIDE SEQUENCE [LARGE SCALE GENOMIC DNA]</scope>
    <source>
        <strain evidence="1 2">UI 12621</strain>
    </source>
</reference>
<dbReference type="RefSeq" id="WP_002105703.1">
    <property type="nucleotide sequence ID" value="NZ_AHNQ02000014.1"/>
</dbReference>
<dbReference type="PROSITE" id="PS51450">
    <property type="entry name" value="LRR"/>
    <property type="match status" value="1"/>
</dbReference>
<dbReference type="Proteomes" id="UP000006324">
    <property type="component" value="Unassembled WGS sequence"/>
</dbReference>
<comment type="caution">
    <text evidence="1">The sequence shown here is derived from an EMBL/GenBank/DDBJ whole genome shotgun (WGS) entry which is preliminary data.</text>
</comment>
<dbReference type="AlphaFoldDB" id="A0A0F6HDI2"/>
<proteinExistence type="predicted"/>
<dbReference type="Pfam" id="PF13855">
    <property type="entry name" value="LRR_8"/>
    <property type="match status" value="1"/>
</dbReference>
<name>A0A0F6HDI2_LEPIR</name>
<sequence length="107" mass="12558">MKPNLIRQRCFQKVEILFLIIVCSLTQFHAEENHTTKEGLYTNLTEALKNPNEVRILDLSHNQLTTLPEEIGQLRKLQQLNLSRNPIASKEIQKIRLLLPKYAIYFE</sequence>
<accession>A0A0F6HDI2</accession>
<dbReference type="InterPro" id="IPR032675">
    <property type="entry name" value="LRR_dom_sf"/>
</dbReference>
<dbReference type="SUPFAM" id="SSF52075">
    <property type="entry name" value="Outer arm dynein light chain 1"/>
    <property type="match status" value="1"/>
</dbReference>
<dbReference type="InterPro" id="IPR001611">
    <property type="entry name" value="Leu-rich_rpt"/>
</dbReference>
<gene>
    <name evidence="1" type="ORF">LEP1GSC104_3086</name>
</gene>